<sequence>QQDSCSCQLRSRGSMSRDRLKTKSRLECSRPPLTEFRLP</sequence>
<feature type="non-terminal residue" evidence="1">
    <location>
        <position position="1"/>
    </location>
</feature>
<reference evidence="1" key="2">
    <citation type="submission" date="2016-06" db="EMBL/GenBank/DDBJ databases">
        <title>The genome of a short-lived fish provides insights into sex chromosome evolution and the genetic control of aging.</title>
        <authorList>
            <person name="Reichwald K."/>
            <person name="Felder M."/>
            <person name="Petzold A."/>
            <person name="Koch P."/>
            <person name="Groth M."/>
            <person name="Platzer M."/>
        </authorList>
    </citation>
    <scope>NUCLEOTIDE SEQUENCE</scope>
    <source>
        <tissue evidence="1">Brain</tissue>
    </source>
</reference>
<accession>A0A1A8KJG9</accession>
<dbReference type="EMBL" id="HAEE01012490">
    <property type="protein sequence ID" value="SBR32540.1"/>
    <property type="molecule type" value="Transcribed_RNA"/>
</dbReference>
<reference evidence="1" key="1">
    <citation type="submission" date="2016-05" db="EMBL/GenBank/DDBJ databases">
        <authorList>
            <person name="Lavstsen T."/>
            <person name="Jespersen J.S."/>
        </authorList>
    </citation>
    <scope>NUCLEOTIDE SEQUENCE</scope>
    <source>
        <tissue evidence="1">Brain</tissue>
    </source>
</reference>
<evidence type="ECO:0000313" key="1">
    <source>
        <dbReference type="EMBL" id="SBR32540.1"/>
    </source>
</evidence>
<gene>
    <name evidence="1" type="primary">ANTXR2B</name>
</gene>
<protein>
    <submittedName>
        <fullName evidence="1">Anthrax toxin receptor 2b</fullName>
    </submittedName>
</protein>
<name>A0A1A8KJG9_NOTKU</name>
<proteinExistence type="predicted"/>
<organism evidence="1">
    <name type="scientific">Nothobranchius kuhntae</name>
    <name type="common">Beira killifish</name>
    <dbReference type="NCBI Taxonomy" id="321403"/>
    <lineage>
        <taxon>Eukaryota</taxon>
        <taxon>Metazoa</taxon>
        <taxon>Chordata</taxon>
        <taxon>Craniata</taxon>
        <taxon>Vertebrata</taxon>
        <taxon>Euteleostomi</taxon>
        <taxon>Actinopterygii</taxon>
        <taxon>Neopterygii</taxon>
        <taxon>Teleostei</taxon>
        <taxon>Neoteleostei</taxon>
        <taxon>Acanthomorphata</taxon>
        <taxon>Ovalentaria</taxon>
        <taxon>Atherinomorphae</taxon>
        <taxon>Cyprinodontiformes</taxon>
        <taxon>Nothobranchiidae</taxon>
        <taxon>Nothobranchius</taxon>
    </lineage>
</organism>
<dbReference type="AlphaFoldDB" id="A0A1A8KJG9"/>
<keyword evidence="1" id="KW-0675">Receptor</keyword>